<dbReference type="GO" id="GO:0016020">
    <property type="term" value="C:membrane"/>
    <property type="evidence" value="ECO:0007669"/>
    <property type="project" value="TreeGrafter"/>
</dbReference>
<dbReference type="Pfam" id="PF01435">
    <property type="entry name" value="Peptidase_M48"/>
    <property type="match status" value="1"/>
</dbReference>
<dbReference type="PROSITE" id="PS51257">
    <property type="entry name" value="PROKAR_LIPOPROTEIN"/>
    <property type="match status" value="1"/>
</dbReference>
<dbReference type="OrthoDB" id="7338723at2"/>
<evidence type="ECO:0000313" key="9">
    <source>
        <dbReference type="EMBL" id="CUJ85060.1"/>
    </source>
</evidence>
<keyword evidence="2" id="KW-0479">Metal-binding</keyword>
<feature type="domain" description="Peptidase M48" evidence="8">
    <location>
        <begin position="57"/>
        <end position="226"/>
    </location>
</feature>
<protein>
    <submittedName>
        <fullName evidence="9">Putative Zn-dependent protease</fullName>
    </submittedName>
</protein>
<keyword evidence="3 6" id="KW-0378">Hydrolase</keyword>
<feature type="chain" id="PRO_5006064801" evidence="7">
    <location>
        <begin position="23"/>
        <end position="235"/>
    </location>
</feature>
<keyword evidence="5 6" id="KW-0482">Metalloprotease</keyword>
<dbReference type="PANTHER" id="PTHR22726:SF18">
    <property type="entry name" value="PEPTIDASE M48 DOMAIN-CONTAINING PROTEIN"/>
    <property type="match status" value="1"/>
</dbReference>
<dbReference type="InterPro" id="IPR001915">
    <property type="entry name" value="Peptidase_M48"/>
</dbReference>
<comment type="cofactor">
    <cofactor evidence="6">
        <name>Zn(2+)</name>
        <dbReference type="ChEBI" id="CHEBI:29105"/>
    </cofactor>
    <text evidence="6">Binds 1 zinc ion per subunit.</text>
</comment>
<evidence type="ECO:0000256" key="1">
    <source>
        <dbReference type="ARBA" id="ARBA00022670"/>
    </source>
</evidence>
<dbReference type="AlphaFoldDB" id="A0A0P1I213"/>
<keyword evidence="4 6" id="KW-0862">Zinc</keyword>
<evidence type="ECO:0000259" key="8">
    <source>
        <dbReference type="Pfam" id="PF01435"/>
    </source>
</evidence>
<organism evidence="9 10">
    <name type="scientific">Ruegeria denitrificans</name>
    <dbReference type="NCBI Taxonomy" id="1715692"/>
    <lineage>
        <taxon>Bacteria</taxon>
        <taxon>Pseudomonadati</taxon>
        <taxon>Pseudomonadota</taxon>
        <taxon>Alphaproteobacteria</taxon>
        <taxon>Rhodobacterales</taxon>
        <taxon>Roseobacteraceae</taxon>
        <taxon>Ruegeria</taxon>
    </lineage>
</organism>
<evidence type="ECO:0000256" key="4">
    <source>
        <dbReference type="ARBA" id="ARBA00022833"/>
    </source>
</evidence>
<dbReference type="EMBL" id="CYUD01000001">
    <property type="protein sequence ID" value="CUJ85060.1"/>
    <property type="molecule type" value="Genomic_DNA"/>
</dbReference>
<dbReference type="CDD" id="cd07324">
    <property type="entry name" value="M48C_Oma1-like"/>
    <property type="match status" value="1"/>
</dbReference>
<dbReference type="Gene3D" id="3.30.2010.10">
    <property type="entry name" value="Metalloproteases ('zincins'), catalytic domain"/>
    <property type="match status" value="1"/>
</dbReference>
<reference evidence="10" key="1">
    <citation type="submission" date="2015-09" db="EMBL/GenBank/DDBJ databases">
        <authorList>
            <person name="Rodrigo-Torres L."/>
            <person name="Arahal D.R."/>
        </authorList>
    </citation>
    <scope>NUCLEOTIDE SEQUENCE [LARGE SCALE GENOMIC DNA]</scope>
    <source>
        <strain evidence="10">CECT 5091</strain>
    </source>
</reference>
<evidence type="ECO:0000313" key="10">
    <source>
        <dbReference type="Proteomes" id="UP000051260"/>
    </source>
</evidence>
<keyword evidence="10" id="KW-1185">Reference proteome</keyword>
<sequence length="235" mass="25650">MRRLTFLLFPLVLTACSAGVLRVQPAAEWSLDSDAFQVDAAAFRDISRQVGDEARAECLRQAKVNNCDFTILVDLNPRASANAFQTLDEDDQPVIIVTRAMIQSVQNPDELAFVMGHEAAHHVLGHIARQSENAQESAVIFNELGKLHGEGGEDLERTQKLGAEVGVQVNVKAFELEADQLGTIITHNAGYNPLVGAKYFDRIPDPGDQFLGTHPPNAARVQIVLETAKQLGLTQ</sequence>
<dbReference type="GO" id="GO:0004222">
    <property type="term" value="F:metalloendopeptidase activity"/>
    <property type="evidence" value="ECO:0007669"/>
    <property type="project" value="InterPro"/>
</dbReference>
<dbReference type="PANTHER" id="PTHR22726">
    <property type="entry name" value="METALLOENDOPEPTIDASE OMA1"/>
    <property type="match status" value="1"/>
</dbReference>
<dbReference type="RefSeq" id="WP_058280082.1">
    <property type="nucleotide sequence ID" value="NZ_CYUD01000001.1"/>
</dbReference>
<evidence type="ECO:0000256" key="7">
    <source>
        <dbReference type="SAM" id="SignalP"/>
    </source>
</evidence>
<evidence type="ECO:0000256" key="6">
    <source>
        <dbReference type="RuleBase" id="RU003983"/>
    </source>
</evidence>
<keyword evidence="1 6" id="KW-0645">Protease</keyword>
<gene>
    <name evidence="9" type="ORF">RUE5091_00292</name>
</gene>
<feature type="signal peptide" evidence="7">
    <location>
        <begin position="1"/>
        <end position="22"/>
    </location>
</feature>
<dbReference type="STRING" id="1715692.RUE5091_00292"/>
<dbReference type="InterPro" id="IPR051156">
    <property type="entry name" value="Mito/Outer_Membr_Metalloprot"/>
</dbReference>
<keyword evidence="7" id="KW-0732">Signal</keyword>
<evidence type="ECO:0000256" key="5">
    <source>
        <dbReference type="ARBA" id="ARBA00023049"/>
    </source>
</evidence>
<evidence type="ECO:0000256" key="2">
    <source>
        <dbReference type="ARBA" id="ARBA00022723"/>
    </source>
</evidence>
<proteinExistence type="inferred from homology"/>
<evidence type="ECO:0000256" key="3">
    <source>
        <dbReference type="ARBA" id="ARBA00022801"/>
    </source>
</evidence>
<accession>A0A0P1I213</accession>
<dbReference type="GO" id="GO:0006515">
    <property type="term" value="P:protein quality control for misfolded or incompletely synthesized proteins"/>
    <property type="evidence" value="ECO:0007669"/>
    <property type="project" value="TreeGrafter"/>
</dbReference>
<comment type="similarity">
    <text evidence="6">Belongs to the peptidase M48 family.</text>
</comment>
<dbReference type="Proteomes" id="UP000051260">
    <property type="component" value="Unassembled WGS sequence"/>
</dbReference>
<name>A0A0P1I213_9RHOB</name>
<dbReference type="GO" id="GO:0046872">
    <property type="term" value="F:metal ion binding"/>
    <property type="evidence" value="ECO:0007669"/>
    <property type="project" value="UniProtKB-KW"/>
</dbReference>